<dbReference type="EMBL" id="CP097332">
    <property type="protein sequence ID" value="UQX88801.1"/>
    <property type="molecule type" value="Genomic_DNA"/>
</dbReference>
<dbReference type="Proteomes" id="UP001056336">
    <property type="component" value="Chromosome"/>
</dbReference>
<organism evidence="1 2">
    <name type="scientific">Jatrophihabitans telluris</name>
    <dbReference type="NCBI Taxonomy" id="2038343"/>
    <lineage>
        <taxon>Bacteria</taxon>
        <taxon>Bacillati</taxon>
        <taxon>Actinomycetota</taxon>
        <taxon>Actinomycetes</taxon>
        <taxon>Jatrophihabitantales</taxon>
        <taxon>Jatrophihabitantaceae</taxon>
        <taxon>Jatrophihabitans</taxon>
    </lineage>
</organism>
<accession>A0ABY4R110</accession>
<reference evidence="1" key="1">
    <citation type="journal article" date="2018" name="Int. J. Syst. Evol. Microbiol.">
        <title>Jatrophihabitans telluris sp. nov., isolated from sediment soil of lava forest wetlands and the emended description of the genus Jatrophihabitans.</title>
        <authorList>
            <person name="Lee K.C."/>
            <person name="Suh M.K."/>
            <person name="Eom M.K."/>
            <person name="Kim K.K."/>
            <person name="Kim J.S."/>
            <person name="Kim D.S."/>
            <person name="Ko S.H."/>
            <person name="Shin Y.K."/>
            <person name="Lee J.S."/>
        </authorList>
    </citation>
    <scope>NUCLEOTIDE SEQUENCE</scope>
    <source>
        <strain evidence="1">N237</strain>
    </source>
</reference>
<protein>
    <recommendedName>
        <fullName evidence="3">C2H2-type domain-containing protein</fullName>
    </recommendedName>
</protein>
<name>A0ABY4R110_9ACTN</name>
<evidence type="ECO:0000313" key="1">
    <source>
        <dbReference type="EMBL" id="UQX88801.1"/>
    </source>
</evidence>
<proteinExistence type="predicted"/>
<evidence type="ECO:0000313" key="2">
    <source>
        <dbReference type="Proteomes" id="UP001056336"/>
    </source>
</evidence>
<gene>
    <name evidence="1" type="ORF">M6D93_02080</name>
</gene>
<sequence>MTDGPYRRNANEPSEARCALCGETFILADPNDLMHFQRRDGELCGGDGVPFRKYIIRRPNRI</sequence>
<keyword evidence="2" id="KW-1185">Reference proteome</keyword>
<evidence type="ECO:0008006" key="3">
    <source>
        <dbReference type="Google" id="ProtNLM"/>
    </source>
</evidence>
<reference evidence="1" key="2">
    <citation type="submission" date="2022-05" db="EMBL/GenBank/DDBJ databases">
        <authorList>
            <person name="Kim J.-S."/>
            <person name="Lee K."/>
            <person name="Suh M."/>
            <person name="Eom M."/>
            <person name="Kim J.-S."/>
            <person name="Kim D.-S."/>
            <person name="Ko S.-H."/>
            <person name="Shin Y."/>
            <person name="Lee J.-S."/>
        </authorList>
    </citation>
    <scope>NUCLEOTIDE SEQUENCE</scope>
    <source>
        <strain evidence="1">N237</strain>
    </source>
</reference>
<dbReference type="RefSeq" id="WP_249772551.1">
    <property type="nucleotide sequence ID" value="NZ_CP097332.1"/>
</dbReference>